<feature type="transmembrane region" description="Helical" evidence="2">
    <location>
        <begin position="79"/>
        <end position="101"/>
    </location>
</feature>
<keyword evidence="2" id="KW-1133">Transmembrane helix</keyword>
<comment type="caution">
    <text evidence="3">The sequence shown here is derived from an EMBL/GenBank/DDBJ whole genome shotgun (WGS) entry which is preliminary data.</text>
</comment>
<protein>
    <submittedName>
        <fullName evidence="3">Uncharacterized protein</fullName>
    </submittedName>
</protein>
<dbReference type="OrthoDB" id="6136903at2759"/>
<evidence type="ECO:0000256" key="2">
    <source>
        <dbReference type="SAM" id="Phobius"/>
    </source>
</evidence>
<gene>
    <name evidence="3" type="ORF">PXEA_LOCUS29469</name>
</gene>
<dbReference type="GO" id="GO:0005096">
    <property type="term" value="F:GTPase activator activity"/>
    <property type="evidence" value="ECO:0007669"/>
    <property type="project" value="TreeGrafter"/>
</dbReference>
<organism evidence="3 4">
    <name type="scientific">Protopolystoma xenopodis</name>
    <dbReference type="NCBI Taxonomy" id="117903"/>
    <lineage>
        <taxon>Eukaryota</taxon>
        <taxon>Metazoa</taxon>
        <taxon>Spiralia</taxon>
        <taxon>Lophotrochozoa</taxon>
        <taxon>Platyhelminthes</taxon>
        <taxon>Monogenea</taxon>
        <taxon>Polyopisthocotylea</taxon>
        <taxon>Polystomatidea</taxon>
        <taxon>Polystomatidae</taxon>
        <taxon>Protopolystoma</taxon>
    </lineage>
</organism>
<dbReference type="AlphaFoldDB" id="A0A3S5CNT3"/>
<keyword evidence="1" id="KW-0862">Zinc</keyword>
<evidence type="ECO:0000313" key="3">
    <source>
        <dbReference type="EMBL" id="VEL36029.1"/>
    </source>
</evidence>
<proteinExistence type="predicted"/>
<name>A0A3S5CNT3_9PLAT</name>
<evidence type="ECO:0000256" key="1">
    <source>
        <dbReference type="ARBA" id="ARBA00022771"/>
    </source>
</evidence>
<dbReference type="GO" id="GO:0003924">
    <property type="term" value="F:GTPase activity"/>
    <property type="evidence" value="ECO:0007669"/>
    <property type="project" value="TreeGrafter"/>
</dbReference>
<keyword evidence="1" id="KW-0863">Zinc-finger</keyword>
<dbReference type="InterPro" id="IPR051282">
    <property type="entry name" value="Arf-GAP_GTPase_ANK_PH"/>
</dbReference>
<accession>A0A3S5CNT3</accession>
<evidence type="ECO:0000313" key="4">
    <source>
        <dbReference type="Proteomes" id="UP000784294"/>
    </source>
</evidence>
<sequence>MALRKPEANSGREDKEAWIRAKYERKEFLPPLPYPDAPLQQQLIDAIARQDTRQVVLCLASATSPDAVNAAYSPLDPRAAIHIAATLGNLVYLQLLLWLFLP</sequence>
<dbReference type="PANTHER" id="PTHR45819:SF5">
    <property type="entry name" value="CENTAURIN-GAMMA-1A"/>
    <property type="match status" value="1"/>
</dbReference>
<dbReference type="Proteomes" id="UP000784294">
    <property type="component" value="Unassembled WGS sequence"/>
</dbReference>
<dbReference type="PANTHER" id="PTHR45819">
    <property type="entry name" value="CENTAURIN-GAMMA-1A"/>
    <property type="match status" value="1"/>
</dbReference>
<reference evidence="3" key="1">
    <citation type="submission" date="2018-11" db="EMBL/GenBank/DDBJ databases">
        <authorList>
            <consortium name="Pathogen Informatics"/>
        </authorList>
    </citation>
    <scope>NUCLEOTIDE SEQUENCE</scope>
</reference>
<keyword evidence="4" id="KW-1185">Reference proteome</keyword>
<keyword evidence="1" id="KW-0479">Metal-binding</keyword>
<dbReference type="GO" id="GO:0008270">
    <property type="term" value="F:zinc ion binding"/>
    <property type="evidence" value="ECO:0007669"/>
    <property type="project" value="UniProtKB-KW"/>
</dbReference>
<keyword evidence="2" id="KW-0472">Membrane</keyword>
<dbReference type="EMBL" id="CAAALY010251228">
    <property type="protein sequence ID" value="VEL36029.1"/>
    <property type="molecule type" value="Genomic_DNA"/>
</dbReference>
<keyword evidence="2" id="KW-0812">Transmembrane</keyword>